<proteinExistence type="inferred from homology"/>
<name>A0A1F5TSP4_9BACT</name>
<dbReference type="AlphaFoldDB" id="A0A1F5TSP4"/>
<comment type="subunit">
    <text evidence="7">Part of the 50S ribosomal subunit. Forms a cluster with proteins L14 and L19.</text>
</comment>
<evidence type="ECO:0000256" key="3">
    <source>
        <dbReference type="ARBA" id="ARBA00022884"/>
    </source>
</evidence>
<organism evidence="9 10">
    <name type="scientific">Candidatus Falkowbacteria bacterium RIFOXYD2_FULL_34_120</name>
    <dbReference type="NCBI Taxonomy" id="1798007"/>
    <lineage>
        <taxon>Bacteria</taxon>
        <taxon>Candidatus Falkowiibacteriota</taxon>
    </lineage>
</organism>
<dbReference type="Pfam" id="PF00297">
    <property type="entry name" value="Ribosomal_L3"/>
    <property type="match status" value="1"/>
</dbReference>
<sequence>MKFIIGKKIEMTQVWKNDDEVVAVTRVQAGPCTVTQTKTKERDGYVAVQLGYGEKKEKNIRKPQRNHLKGLGDIRFMREFRVEAEGLNRGDIVDVSSFEVGDIVEVVGVSKGKGFQGVVKRHGFKGTKATHGNKDQLRMPGSVGATGPAHIFKGTRMGGRMGNDQVTIKNLEIVEIDKENNIISVKGALPGARNSLVLIQGKGEMKIVESPKPKVESQESEKKDDKIQIENKEQVKTSKEEVKKEKTEEEK</sequence>
<dbReference type="PANTHER" id="PTHR11229:SF16">
    <property type="entry name" value="LARGE RIBOSOMAL SUBUNIT PROTEIN UL3C"/>
    <property type="match status" value="1"/>
</dbReference>
<dbReference type="FunFam" id="2.40.30.10:FF:000004">
    <property type="entry name" value="50S ribosomal protein L3"/>
    <property type="match status" value="1"/>
</dbReference>
<comment type="similarity">
    <text evidence="1 7">Belongs to the universal ribosomal protein uL3 family.</text>
</comment>
<dbReference type="GO" id="GO:0022625">
    <property type="term" value="C:cytosolic large ribosomal subunit"/>
    <property type="evidence" value="ECO:0007669"/>
    <property type="project" value="TreeGrafter"/>
</dbReference>
<keyword evidence="5 7" id="KW-0687">Ribonucleoprotein</keyword>
<accession>A0A1F5TSP4</accession>
<reference evidence="9 10" key="1">
    <citation type="journal article" date="2016" name="Nat. Commun.">
        <title>Thousands of microbial genomes shed light on interconnected biogeochemical processes in an aquifer system.</title>
        <authorList>
            <person name="Anantharaman K."/>
            <person name="Brown C.T."/>
            <person name="Hug L.A."/>
            <person name="Sharon I."/>
            <person name="Castelle C.J."/>
            <person name="Probst A.J."/>
            <person name="Thomas B.C."/>
            <person name="Singh A."/>
            <person name="Wilkins M.J."/>
            <person name="Karaoz U."/>
            <person name="Brodie E.L."/>
            <person name="Williams K.H."/>
            <person name="Hubbard S.S."/>
            <person name="Banfield J.F."/>
        </authorList>
    </citation>
    <scope>NUCLEOTIDE SEQUENCE [LARGE SCALE GENOMIC DNA]</scope>
</reference>
<dbReference type="GO" id="GO:0003735">
    <property type="term" value="F:structural constituent of ribosome"/>
    <property type="evidence" value="ECO:0007669"/>
    <property type="project" value="UniProtKB-UniRule"/>
</dbReference>
<evidence type="ECO:0000256" key="4">
    <source>
        <dbReference type="ARBA" id="ARBA00022980"/>
    </source>
</evidence>
<protein>
    <recommendedName>
        <fullName evidence="6 7">Large ribosomal subunit protein uL3</fullName>
    </recommendedName>
</protein>
<evidence type="ECO:0000256" key="8">
    <source>
        <dbReference type="SAM" id="MobiDB-lite"/>
    </source>
</evidence>
<dbReference type="InterPro" id="IPR019927">
    <property type="entry name" value="Ribosomal_uL3_bac/org-type"/>
</dbReference>
<evidence type="ECO:0000256" key="1">
    <source>
        <dbReference type="ARBA" id="ARBA00006540"/>
    </source>
</evidence>
<dbReference type="InterPro" id="IPR009000">
    <property type="entry name" value="Transl_B-barrel_sf"/>
</dbReference>
<dbReference type="Proteomes" id="UP000177579">
    <property type="component" value="Unassembled WGS sequence"/>
</dbReference>
<feature type="region of interest" description="Disordered" evidence="8">
    <location>
        <begin position="209"/>
        <end position="251"/>
    </location>
</feature>
<dbReference type="PANTHER" id="PTHR11229">
    <property type="entry name" value="50S RIBOSOMAL PROTEIN L3"/>
    <property type="match status" value="1"/>
</dbReference>
<gene>
    <name evidence="7" type="primary">rplC</name>
    <name evidence="9" type="ORF">A2531_05535</name>
</gene>
<comment type="function">
    <text evidence="7">One of the primary rRNA binding proteins, it binds directly near the 3'-end of the 23S rRNA, where it nucleates assembly of the 50S subunit.</text>
</comment>
<keyword evidence="2 7" id="KW-0699">rRNA-binding</keyword>
<dbReference type="GO" id="GO:0019843">
    <property type="term" value="F:rRNA binding"/>
    <property type="evidence" value="ECO:0007669"/>
    <property type="project" value="UniProtKB-UniRule"/>
</dbReference>
<evidence type="ECO:0000313" key="9">
    <source>
        <dbReference type="EMBL" id="OGF41859.1"/>
    </source>
</evidence>
<dbReference type="InterPro" id="IPR000597">
    <property type="entry name" value="Ribosomal_uL3"/>
</dbReference>
<evidence type="ECO:0000256" key="2">
    <source>
        <dbReference type="ARBA" id="ARBA00022730"/>
    </source>
</evidence>
<evidence type="ECO:0000256" key="6">
    <source>
        <dbReference type="ARBA" id="ARBA00035243"/>
    </source>
</evidence>
<feature type="region of interest" description="Disordered" evidence="8">
    <location>
        <begin position="126"/>
        <end position="148"/>
    </location>
</feature>
<evidence type="ECO:0000256" key="7">
    <source>
        <dbReference type="HAMAP-Rule" id="MF_01325"/>
    </source>
</evidence>
<evidence type="ECO:0000256" key="5">
    <source>
        <dbReference type="ARBA" id="ARBA00023274"/>
    </source>
</evidence>
<comment type="caution">
    <text evidence="9">The sequence shown here is derived from an EMBL/GenBank/DDBJ whole genome shotgun (WGS) entry which is preliminary data.</text>
</comment>
<keyword evidence="4 7" id="KW-0689">Ribosomal protein</keyword>
<dbReference type="Gene3D" id="2.40.30.10">
    <property type="entry name" value="Translation factors"/>
    <property type="match status" value="1"/>
</dbReference>
<keyword evidence="3 7" id="KW-0694">RNA-binding</keyword>
<dbReference type="EMBL" id="MFGO01000004">
    <property type="protein sequence ID" value="OGF41859.1"/>
    <property type="molecule type" value="Genomic_DNA"/>
</dbReference>
<dbReference type="GO" id="GO:0006412">
    <property type="term" value="P:translation"/>
    <property type="evidence" value="ECO:0007669"/>
    <property type="project" value="UniProtKB-UniRule"/>
</dbReference>
<dbReference type="NCBIfam" id="TIGR03625">
    <property type="entry name" value="L3_bact"/>
    <property type="match status" value="1"/>
</dbReference>
<dbReference type="HAMAP" id="MF_01325_B">
    <property type="entry name" value="Ribosomal_uL3_B"/>
    <property type="match status" value="1"/>
</dbReference>
<evidence type="ECO:0000313" key="10">
    <source>
        <dbReference type="Proteomes" id="UP000177579"/>
    </source>
</evidence>
<dbReference type="Gene3D" id="3.30.160.810">
    <property type="match status" value="1"/>
</dbReference>
<dbReference type="SUPFAM" id="SSF50447">
    <property type="entry name" value="Translation proteins"/>
    <property type="match status" value="1"/>
</dbReference>